<organism evidence="1 2">
    <name type="scientific">Enterobacter hormaechei</name>
    <dbReference type="NCBI Taxonomy" id="158836"/>
    <lineage>
        <taxon>Bacteria</taxon>
        <taxon>Pseudomonadati</taxon>
        <taxon>Pseudomonadota</taxon>
        <taxon>Gammaproteobacteria</taxon>
        <taxon>Enterobacterales</taxon>
        <taxon>Enterobacteriaceae</taxon>
        <taxon>Enterobacter</taxon>
        <taxon>Enterobacter cloacae complex</taxon>
    </lineage>
</organism>
<dbReference type="SUPFAM" id="SSF100950">
    <property type="entry name" value="NagB/RpiA/CoA transferase-like"/>
    <property type="match status" value="1"/>
</dbReference>
<gene>
    <name evidence="1" type="ORF">F9C29_35975</name>
</gene>
<sequence length="40" mass="4158">KADIIATTVNSAPDPAVPATLLKPHPRLRIIVDKAAAAKL</sequence>
<dbReference type="InterPro" id="IPR037171">
    <property type="entry name" value="NagB/RpiA_transferase-like"/>
</dbReference>
<dbReference type="Proteomes" id="UP000476281">
    <property type="component" value="Unassembled WGS sequence"/>
</dbReference>
<name>A0A6L3X8L5_9ENTR</name>
<proteinExistence type="predicted"/>
<dbReference type="EMBL" id="WBSZ01002900">
    <property type="protein sequence ID" value="KAB2420209.1"/>
    <property type="molecule type" value="Genomic_DNA"/>
</dbReference>
<evidence type="ECO:0000313" key="2">
    <source>
        <dbReference type="Proteomes" id="UP000476281"/>
    </source>
</evidence>
<comment type="caution">
    <text evidence="1">The sequence shown here is derived from an EMBL/GenBank/DDBJ whole genome shotgun (WGS) entry which is preliminary data.</text>
</comment>
<protein>
    <submittedName>
        <fullName evidence="1">Glucosamine-6-phosphate deaminase</fullName>
    </submittedName>
</protein>
<accession>A0A6L3X8L5</accession>
<feature type="non-terminal residue" evidence="1">
    <location>
        <position position="1"/>
    </location>
</feature>
<dbReference type="Gene3D" id="3.40.50.1360">
    <property type="match status" value="1"/>
</dbReference>
<evidence type="ECO:0000313" key="1">
    <source>
        <dbReference type="EMBL" id="KAB2420209.1"/>
    </source>
</evidence>
<reference evidence="1 2" key="1">
    <citation type="submission" date="2019-09" db="EMBL/GenBank/DDBJ databases">
        <title>Reversal of blaTEM antimicrobial resistance by CRISPR-Cas9 in clinical E. coli and other Enterobacteriaceae strains.</title>
        <authorList>
            <person name="Tagliaferri T."/>
            <person name="Guimaraes N."/>
            <person name="Pereira M."/>
            <person name="Felicori L."/>
            <person name="Horz H.-P."/>
            <person name="Santos S."/>
            <person name="Mendes T."/>
        </authorList>
    </citation>
    <scope>NUCLEOTIDE SEQUENCE [LARGE SCALE GENOMIC DNA]</scope>
    <source>
        <strain evidence="1 2">E2_blaTEM_MG</strain>
    </source>
</reference>
<dbReference type="AlphaFoldDB" id="A0A6L3X8L5"/>